<keyword evidence="3" id="KW-1133">Transmembrane helix</keyword>
<name>A0A839Z826_9HYPH</name>
<keyword evidence="3" id="KW-0472">Membrane</keyword>
<feature type="compositionally biased region" description="Low complexity" evidence="2">
    <location>
        <begin position="36"/>
        <end position="55"/>
    </location>
</feature>
<evidence type="ECO:0000256" key="1">
    <source>
        <dbReference type="SAM" id="Coils"/>
    </source>
</evidence>
<keyword evidence="1" id="KW-0175">Coiled coil</keyword>
<feature type="region of interest" description="Disordered" evidence="2">
    <location>
        <begin position="171"/>
        <end position="210"/>
    </location>
</feature>
<feature type="compositionally biased region" description="Pro residues" evidence="2">
    <location>
        <begin position="180"/>
        <end position="199"/>
    </location>
</feature>
<keyword evidence="3" id="KW-0812">Transmembrane</keyword>
<keyword evidence="5" id="KW-1185">Reference proteome</keyword>
<reference evidence="4 5" key="1">
    <citation type="submission" date="2020-08" db="EMBL/GenBank/DDBJ databases">
        <title>Genomic Encyclopedia of Type Strains, Phase IV (KMG-IV): sequencing the most valuable type-strain genomes for metagenomic binning, comparative biology and taxonomic classification.</title>
        <authorList>
            <person name="Goeker M."/>
        </authorList>
    </citation>
    <scope>NUCLEOTIDE SEQUENCE [LARGE SCALE GENOMIC DNA]</scope>
    <source>
        <strain evidence="4 5">DSM 5895</strain>
    </source>
</reference>
<feature type="region of interest" description="Disordered" evidence="2">
    <location>
        <begin position="1"/>
        <end position="62"/>
    </location>
</feature>
<gene>
    <name evidence="4" type="ORF">FHS55_001545</name>
</gene>
<proteinExistence type="predicted"/>
<sequence length="314" mass="32322">MDKREPTLQEFMSSANAGRHGTAARPSPASAPGTEPAASPSTQATSRTTAAAAARKGPPEDPEAFHRWVEIERLKVDMRRLEIENRRLVNETRRPEAAAGRRPEAARAHAPGLTAGIVASVLLLVVMLALGLFQAVTLNNQLTSLQAEVASLRMAFAALEDKVADIPAAPPVATASASPPAAPPAPAASPAPPPAPAPAEPEAAAAPPKPSGPGAGYIVRVFAPTASVPPAKVDQFTSALKSAGFEVLISDAGVANPTSNTLSFNPSAEAMAKKLAALVQAKRPALSLEVRSSPSIPDSARNILILTVTEDALR</sequence>
<evidence type="ECO:0000256" key="3">
    <source>
        <dbReference type="SAM" id="Phobius"/>
    </source>
</evidence>
<dbReference type="RefSeq" id="WP_183189098.1">
    <property type="nucleotide sequence ID" value="NZ_JACICD010000002.1"/>
</dbReference>
<evidence type="ECO:0000313" key="5">
    <source>
        <dbReference type="Proteomes" id="UP000533469"/>
    </source>
</evidence>
<feature type="coiled-coil region" evidence="1">
    <location>
        <begin position="135"/>
        <end position="162"/>
    </location>
</feature>
<organism evidence="4 5">
    <name type="scientific">Ancylobacter tetraedralis</name>
    <dbReference type="NCBI Taxonomy" id="217068"/>
    <lineage>
        <taxon>Bacteria</taxon>
        <taxon>Pseudomonadati</taxon>
        <taxon>Pseudomonadota</taxon>
        <taxon>Alphaproteobacteria</taxon>
        <taxon>Hyphomicrobiales</taxon>
        <taxon>Xanthobacteraceae</taxon>
        <taxon>Ancylobacter</taxon>
    </lineage>
</organism>
<dbReference type="EMBL" id="JACICD010000002">
    <property type="protein sequence ID" value="MBB3770950.1"/>
    <property type="molecule type" value="Genomic_DNA"/>
</dbReference>
<feature type="transmembrane region" description="Helical" evidence="3">
    <location>
        <begin position="110"/>
        <end position="133"/>
    </location>
</feature>
<dbReference type="Proteomes" id="UP000533469">
    <property type="component" value="Unassembled WGS sequence"/>
</dbReference>
<dbReference type="AlphaFoldDB" id="A0A839Z826"/>
<accession>A0A839Z826</accession>
<evidence type="ECO:0000313" key="4">
    <source>
        <dbReference type="EMBL" id="MBB3770950.1"/>
    </source>
</evidence>
<evidence type="ECO:0000256" key="2">
    <source>
        <dbReference type="SAM" id="MobiDB-lite"/>
    </source>
</evidence>
<protein>
    <submittedName>
        <fullName evidence="4">Uncharacterized protein</fullName>
    </submittedName>
</protein>
<comment type="caution">
    <text evidence="4">The sequence shown here is derived from an EMBL/GenBank/DDBJ whole genome shotgun (WGS) entry which is preliminary data.</text>
</comment>